<dbReference type="Gene3D" id="3.30.559.30">
    <property type="entry name" value="Nonribosomal peptide synthetase, condensation domain"/>
    <property type="match status" value="3"/>
</dbReference>
<dbReference type="GO" id="GO:0005737">
    <property type="term" value="C:cytoplasm"/>
    <property type="evidence" value="ECO:0007669"/>
    <property type="project" value="TreeGrafter"/>
</dbReference>
<evidence type="ECO:0000256" key="3">
    <source>
        <dbReference type="ARBA" id="ARBA00022598"/>
    </source>
</evidence>
<dbReference type="PROSITE" id="PS00012">
    <property type="entry name" value="PHOSPHOPANTETHEINE"/>
    <property type="match status" value="2"/>
</dbReference>
<dbReference type="SUPFAM" id="SSF56801">
    <property type="entry name" value="Acetyl-CoA synthetase-like"/>
    <property type="match status" value="2"/>
</dbReference>
<dbReference type="PANTHER" id="PTHR45527:SF1">
    <property type="entry name" value="FATTY ACID SYNTHASE"/>
    <property type="match status" value="1"/>
</dbReference>
<evidence type="ECO:0000259" key="5">
    <source>
        <dbReference type="PROSITE" id="PS50075"/>
    </source>
</evidence>
<dbReference type="PROSITE" id="PS00455">
    <property type="entry name" value="AMP_BINDING"/>
    <property type="match status" value="2"/>
</dbReference>
<dbReference type="InterPro" id="IPR001242">
    <property type="entry name" value="Condensation_dom"/>
</dbReference>
<dbReference type="InterPro" id="IPR006162">
    <property type="entry name" value="Ppantetheine_attach_site"/>
</dbReference>
<dbReference type="FunFam" id="2.30.38.10:FF:000001">
    <property type="entry name" value="Non-ribosomal peptide synthetase PvdI"/>
    <property type="match status" value="2"/>
</dbReference>
<dbReference type="GO" id="GO:0016874">
    <property type="term" value="F:ligase activity"/>
    <property type="evidence" value="ECO:0007669"/>
    <property type="project" value="UniProtKB-KW"/>
</dbReference>
<evidence type="ECO:0000256" key="4">
    <source>
        <dbReference type="ARBA" id="ARBA00029454"/>
    </source>
</evidence>
<dbReference type="FunFam" id="3.40.50.980:FF:000001">
    <property type="entry name" value="Non-ribosomal peptide synthetase"/>
    <property type="match status" value="2"/>
</dbReference>
<dbReference type="SUPFAM" id="SSF52777">
    <property type="entry name" value="CoA-dependent acyltransferases"/>
    <property type="match status" value="5"/>
</dbReference>
<dbReference type="Pfam" id="PF00550">
    <property type="entry name" value="PP-binding"/>
    <property type="match status" value="2"/>
</dbReference>
<dbReference type="InterPro" id="IPR020806">
    <property type="entry name" value="PKS_PP-bd"/>
</dbReference>
<dbReference type="InterPro" id="IPR045851">
    <property type="entry name" value="AMP-bd_C_sf"/>
</dbReference>
<accession>A0A9P6SZ79</accession>
<dbReference type="GO" id="GO:0043041">
    <property type="term" value="P:amino acid activation for nonribosomal peptide biosynthetic process"/>
    <property type="evidence" value="ECO:0007669"/>
    <property type="project" value="TreeGrafter"/>
</dbReference>
<dbReference type="NCBIfam" id="TIGR01733">
    <property type="entry name" value="AA-adenyl-dom"/>
    <property type="match status" value="2"/>
</dbReference>
<dbReference type="SUPFAM" id="SSF47336">
    <property type="entry name" value="ACP-like"/>
    <property type="match status" value="2"/>
</dbReference>
<dbReference type="PROSITE" id="PS50075">
    <property type="entry name" value="CARRIER"/>
    <property type="match status" value="2"/>
</dbReference>
<name>A0A9P6SZ79_9FUNG</name>
<dbReference type="InterPro" id="IPR000873">
    <property type="entry name" value="AMP-dep_synth/lig_dom"/>
</dbReference>
<dbReference type="SMART" id="SM00823">
    <property type="entry name" value="PKS_PP"/>
    <property type="match status" value="2"/>
</dbReference>
<dbReference type="FunFam" id="3.30.300.30:FF:000010">
    <property type="entry name" value="Enterobactin synthetase component F"/>
    <property type="match status" value="2"/>
</dbReference>
<evidence type="ECO:0000256" key="1">
    <source>
        <dbReference type="ARBA" id="ARBA00022450"/>
    </source>
</evidence>
<dbReference type="InterPro" id="IPR025110">
    <property type="entry name" value="AMP-bd_C"/>
</dbReference>
<keyword evidence="3" id="KW-0436">Ligase</keyword>
<dbReference type="EMBL" id="JAAAID010000865">
    <property type="protein sequence ID" value="KAG0013308.1"/>
    <property type="molecule type" value="Genomic_DNA"/>
</dbReference>
<proteinExistence type="inferred from homology"/>
<keyword evidence="1" id="KW-0596">Phosphopantetheine</keyword>
<dbReference type="NCBIfam" id="NF003417">
    <property type="entry name" value="PRK04813.1"/>
    <property type="match status" value="2"/>
</dbReference>
<comment type="caution">
    <text evidence="6">The sequence shown here is derived from an EMBL/GenBank/DDBJ whole genome shotgun (WGS) entry which is preliminary data.</text>
</comment>
<protein>
    <recommendedName>
        <fullName evidence="5">Carrier domain-containing protein</fullName>
    </recommendedName>
</protein>
<evidence type="ECO:0000256" key="2">
    <source>
        <dbReference type="ARBA" id="ARBA00022553"/>
    </source>
</evidence>
<dbReference type="Gene3D" id="2.30.38.10">
    <property type="entry name" value="Luciferase, Domain 3"/>
    <property type="match status" value="2"/>
</dbReference>
<dbReference type="InterPro" id="IPR020845">
    <property type="entry name" value="AMP-binding_CS"/>
</dbReference>
<keyword evidence="2" id="KW-0597">Phosphoprotein</keyword>
<comment type="similarity">
    <text evidence="4">Belongs to the NRP synthetase family.</text>
</comment>
<evidence type="ECO:0000313" key="6">
    <source>
        <dbReference type="EMBL" id="KAG0013308.1"/>
    </source>
</evidence>
<dbReference type="CDD" id="cd05930">
    <property type="entry name" value="A_NRPS"/>
    <property type="match status" value="2"/>
</dbReference>
<feature type="domain" description="Carrier" evidence="5">
    <location>
        <begin position="860"/>
        <end position="934"/>
    </location>
</feature>
<sequence length="2484" mass="274136">MNSDVSDQEFSNQERITETCSSSLLGDKSSGKLTVDVTYTRPGVFQVMDAPAVEDGLVNGKSDNLLSPWPINDFITDTRSKLSSEDHEHFFTQMLADIDAPVLPYGLSETRYGGFDVKESRVVLRQDLNRRLRDHAQRMEVSLASLFHLAWAQVISRVSGQEQVVFGTAFSGCTQGKPESDQAKRTFINNTLPIRIDVGGSSVDESVHRTQDDLTALLGHESASLALAERCSGVPIGNALFNSSLNYRFNFKKSNETKQDINDMENNWRELTRYPFVISVEEREDSFGLTAQIATQFNPNRICGYMQQTLLSLVDALDHKPNMQVRDLEIIPDEEREMLLQSWNATDAIYPDHSCIHRMFEEQVPRSPEDVAIVFEDRKVSYVELNARANGIAHRLRNLGVKPDTLVAICMERSPEMVIGLLAIMKAGGAYVPIDPAYPGERLRLILSDAAPAVLLADSVGRTALGEPAIASLPVIDLSGTQESSDSNLCLDDLTPQHLAYVIYTSGSTGTPKGVMITHSGACNYLHWSLGTYAPKRGAVVSSSISFDATVTSLWTPLLCGSTVTLLKSGNEVESLEDYVRTQGEGLLKITPAHLDMMGRRLMADGVKTKIDTFVIGGEALNPSTVELWRNIQPDVRLVNEYGPTETVVGCSVYEMITQLKQSTNVPIGRPIANTRLYVLDSHRQPVPLGAIGELYIGGSGVARGYLNRPDLTAERFLPDPFSDVKGGRMFKSGDLARYLPDGNLLFLGRNDDQVKIRGYRIELGEIEAQLSEHALVRETAVIALGEGANKRLVAYIVAEPTDGLVLALRSHLSSKLPEYMIPAAFVRLNELPLTPNGKLDRLALPDPGIDSFVSREYEPPQNGIESTLAEIWSELLDIGRIGRHDNFFMLGGHSLLAVQMIERLRRIGLEISIRILFSTPTLSALAQSIDKNRIIMEAPKNLITLDTTRITPELLPLVDFTQDDIDLIVNQVESGVTNIQDIYALSPLQDGILFHHIMATKGDPYLLAKRMSFDNKDNLDHYLDAVQKVVDRHDVLRTAIMWENLSVPAQVVLRHVTLPITELSLDPMDGTIVDQIMRLTDPREHRLNLTQAPLIRFIVAQDTDGSWILVELFHHIVGDHSTSEFMANEIKAFHEGCGETLPQPQPFRNLISHIRSGPGIEVQQPFFTKMLADIDTPALPYGLSDVHRDGVDVAESHLILSQDLNNRLRGHAKRMGVSLASLCHLAWAQVVSRTSGNERVVFGTVLFGRMQGGSGSDQAMGLFMNTLPIRIDVGGISVEESVRRTQADLAALLEHEHAPLALAQRCSSIPSGTPLFSSLLNFLHNTVQSSETSDIQGMKVIDFQERTNYPFSVSVEDGGDTLGLIAQVVKQFDSARICEYMQQALLSLVDALENMPRMQVRDLEIVSTVERELLLQSWNATDVAYPDHSYIHRMFEKQVSRSPEDVAIVFEDRKVSYVELNARANGIAHRLRNLGVKPDTLVAICMERSPEMVIGLLAIMKAGGAYVPIDPAYPGERLRLILSDAAPAVLLADRVGRTALGEPAIASLPVIDLSGTQESSDSNLCLDDLTPQHLAYVIYTSGSTGTPKGVMITHSGACNYLHWSLGTYAPKRGAVVSSSISFDATVTSLWTPLLCGSTVTLLKSGNEVESLEDYVRTQGEGLLKITPAHLDMMGRRLMADGVKTKIDTFVIGGEALNPSTVELWRNIQPDVRLVNEYGPTETVVGCSVYEMITQLKQSTNVPIGRPIANTRLYVLDSHRQPVPLGAIGELYIGGSGVARGYLNRPDLTAERFLPDPFSDVKGGRMFKSGDLARYLPDGNLLFLGRNDDQVKIRGYRIELGEIEAQLSEHALVRETAVIALGEGANKRLVAYIVAEPTDGLVLALRSHLSSKLPEYMIPAAFVRLNELPLTPNGKLDRLALPDPGIDSFVSREYEPPQNGIESTLAEIWSELLDIGRIGRHDNFFMLGGHSLLAVQMIERLRRVGLNISIRALFDKPTLSALAQSIDRSQAIIEAPKNLITLDTTRITPELLPLIDLTQDDIDLIVNQVDGGVSNIQDIYALSPLQDGILFHHIMAAKGDPYLIATKMSFDKRVILDNYLGAVQKVVDRHDVLRTAIMWENLSMPAQVVLRHAALSITELSLDPLNGPVTDQITRLTDPQEYRIDLTQAPLIRFVIAQDTDGSWIVVQLLHHLIGDNSSMDTMSSEIQAFMKEEAPTLTQPQPFRNLVAQVRLGPGSEVHEKFFTKMLNEIDEPSLPYGLSDVHHDGLDVTESHLMLLRDLNNRLRSHSKRMGVSIASLCHLAWAQVVSRTSGQERVVFGTVLFGRMQGGSGSDQAMGLFINTLPLRIDVGSSSVEKSVRQTQADLAALLEHEHASLALAQRCSSVPAGTPVFSAVLNCRNHNGRSNENTDITGIRVIDSQQRTNYPFTLSVDDFGTDMSLTSQVIQPFDSSRICEYMQQSLQSLVDALDQKPYMSLRDLEILP</sequence>
<evidence type="ECO:0000313" key="7">
    <source>
        <dbReference type="Proteomes" id="UP000703661"/>
    </source>
</evidence>
<dbReference type="Pfam" id="PF00501">
    <property type="entry name" value="AMP-binding"/>
    <property type="match status" value="2"/>
</dbReference>
<dbReference type="InterPro" id="IPR036736">
    <property type="entry name" value="ACP-like_sf"/>
</dbReference>
<dbReference type="Gene3D" id="1.10.1200.10">
    <property type="entry name" value="ACP-like"/>
    <property type="match status" value="2"/>
</dbReference>
<dbReference type="InterPro" id="IPR023213">
    <property type="entry name" value="CAT-like_dom_sf"/>
</dbReference>
<feature type="domain" description="Carrier" evidence="5">
    <location>
        <begin position="1936"/>
        <end position="2010"/>
    </location>
</feature>
<dbReference type="InterPro" id="IPR009081">
    <property type="entry name" value="PP-bd_ACP"/>
</dbReference>
<dbReference type="Pfam" id="PF00668">
    <property type="entry name" value="Condensation"/>
    <property type="match status" value="3"/>
</dbReference>
<dbReference type="FunFam" id="3.40.50.12780:FF:000012">
    <property type="entry name" value="Non-ribosomal peptide synthetase"/>
    <property type="match status" value="2"/>
</dbReference>
<dbReference type="InterPro" id="IPR010071">
    <property type="entry name" value="AA_adenyl_dom"/>
</dbReference>
<dbReference type="Gene3D" id="3.40.50.980">
    <property type="match status" value="4"/>
</dbReference>
<dbReference type="Gene3D" id="3.30.559.10">
    <property type="entry name" value="Chloramphenicol acetyltransferase-like domain"/>
    <property type="match status" value="2"/>
</dbReference>
<dbReference type="CDD" id="cd19544">
    <property type="entry name" value="E-C_NRPS"/>
    <property type="match status" value="2"/>
</dbReference>
<dbReference type="PANTHER" id="PTHR45527">
    <property type="entry name" value="NONRIBOSOMAL PEPTIDE SYNTHETASE"/>
    <property type="match status" value="1"/>
</dbReference>
<gene>
    <name evidence="6" type="ORF">BGZ80_011163</name>
</gene>
<organism evidence="6 7">
    <name type="scientific">Entomortierella chlamydospora</name>
    <dbReference type="NCBI Taxonomy" id="101097"/>
    <lineage>
        <taxon>Eukaryota</taxon>
        <taxon>Fungi</taxon>
        <taxon>Fungi incertae sedis</taxon>
        <taxon>Mucoromycota</taxon>
        <taxon>Mortierellomycotina</taxon>
        <taxon>Mortierellomycetes</taxon>
        <taxon>Mortierellales</taxon>
        <taxon>Mortierellaceae</taxon>
        <taxon>Entomortierella</taxon>
    </lineage>
</organism>
<dbReference type="FunFam" id="1.10.1200.10:FF:000005">
    <property type="entry name" value="Nonribosomal peptide synthetase 1"/>
    <property type="match status" value="2"/>
</dbReference>
<dbReference type="Gene3D" id="3.30.300.30">
    <property type="match status" value="2"/>
</dbReference>
<feature type="non-terminal residue" evidence="6">
    <location>
        <position position="2484"/>
    </location>
</feature>
<dbReference type="GO" id="GO:0031177">
    <property type="term" value="F:phosphopantetheine binding"/>
    <property type="evidence" value="ECO:0007669"/>
    <property type="project" value="InterPro"/>
</dbReference>
<dbReference type="Pfam" id="PF13193">
    <property type="entry name" value="AMP-binding_C"/>
    <property type="match status" value="2"/>
</dbReference>
<keyword evidence="7" id="KW-1185">Reference proteome</keyword>
<dbReference type="GO" id="GO:0044550">
    <property type="term" value="P:secondary metabolite biosynthetic process"/>
    <property type="evidence" value="ECO:0007669"/>
    <property type="project" value="TreeGrafter"/>
</dbReference>
<reference evidence="6" key="1">
    <citation type="journal article" date="2020" name="Fungal Divers.">
        <title>Resolving the Mortierellaceae phylogeny through synthesis of multi-gene phylogenetics and phylogenomics.</title>
        <authorList>
            <person name="Vandepol N."/>
            <person name="Liber J."/>
            <person name="Desiro A."/>
            <person name="Na H."/>
            <person name="Kennedy M."/>
            <person name="Barry K."/>
            <person name="Grigoriev I.V."/>
            <person name="Miller A.N."/>
            <person name="O'Donnell K."/>
            <person name="Stajich J.E."/>
            <person name="Bonito G."/>
        </authorList>
    </citation>
    <scope>NUCLEOTIDE SEQUENCE</scope>
    <source>
        <strain evidence="6">NRRL 2769</strain>
    </source>
</reference>
<dbReference type="Proteomes" id="UP000703661">
    <property type="component" value="Unassembled WGS sequence"/>
</dbReference>